<evidence type="ECO:0000256" key="11">
    <source>
        <dbReference type="RuleBase" id="RU003783"/>
    </source>
</evidence>
<evidence type="ECO:0000256" key="6">
    <source>
        <dbReference type="ARBA" id="ARBA00022741"/>
    </source>
</evidence>
<keyword evidence="15" id="KW-1185">Reference proteome</keyword>
<dbReference type="EMBL" id="NTFH01000010">
    <property type="protein sequence ID" value="PHQ14344.1"/>
    <property type="molecule type" value="Genomic_DNA"/>
</dbReference>
<comment type="function">
    <text evidence="2 10 12">Catalyzes the transfer of a dimethylallyl group onto the adenine at position 37 in tRNAs that read codons beginning with uridine, leading to the formation of N6-(dimethylallyl)adenosine (i(6)A).</text>
</comment>
<evidence type="ECO:0000256" key="7">
    <source>
        <dbReference type="ARBA" id="ARBA00022840"/>
    </source>
</evidence>
<dbReference type="FunFam" id="1.10.20.140:FF:000001">
    <property type="entry name" value="tRNA dimethylallyltransferase"/>
    <property type="match status" value="1"/>
</dbReference>
<dbReference type="PANTHER" id="PTHR11088">
    <property type="entry name" value="TRNA DIMETHYLALLYLTRANSFERASE"/>
    <property type="match status" value="1"/>
</dbReference>
<dbReference type="Gene3D" id="3.40.50.300">
    <property type="entry name" value="P-loop containing nucleotide triphosphate hydrolases"/>
    <property type="match status" value="1"/>
</dbReference>
<gene>
    <name evidence="10" type="primary">miaA</name>
    <name evidence="14" type="ORF">CLH61_13565</name>
</gene>
<dbReference type="AlphaFoldDB" id="A0A2G1UIN7"/>
<dbReference type="InterPro" id="IPR018022">
    <property type="entry name" value="IPT"/>
</dbReference>
<feature type="binding site" evidence="10">
    <location>
        <begin position="20"/>
        <end position="27"/>
    </location>
    <ligand>
        <name>ATP</name>
        <dbReference type="ChEBI" id="CHEBI:30616"/>
    </ligand>
</feature>
<evidence type="ECO:0000313" key="15">
    <source>
        <dbReference type="Proteomes" id="UP000231409"/>
    </source>
</evidence>
<evidence type="ECO:0000256" key="12">
    <source>
        <dbReference type="RuleBase" id="RU003784"/>
    </source>
</evidence>
<keyword evidence="8 10" id="KW-0460">Magnesium</keyword>
<dbReference type="EC" id="2.5.1.75" evidence="10"/>
<evidence type="ECO:0000256" key="10">
    <source>
        <dbReference type="HAMAP-Rule" id="MF_00185"/>
    </source>
</evidence>
<keyword evidence="4 10" id="KW-0808">Transferase</keyword>
<organism evidence="14 15">
    <name type="scientific">Marinobacter profundi</name>
    <dbReference type="NCBI Taxonomy" id="2666256"/>
    <lineage>
        <taxon>Bacteria</taxon>
        <taxon>Pseudomonadati</taxon>
        <taxon>Pseudomonadota</taxon>
        <taxon>Gammaproteobacteria</taxon>
        <taxon>Pseudomonadales</taxon>
        <taxon>Marinobacteraceae</taxon>
        <taxon>Marinobacter</taxon>
    </lineage>
</organism>
<protein>
    <recommendedName>
        <fullName evidence="10">tRNA dimethylallyltransferase</fullName>
        <ecNumber evidence="10">2.5.1.75</ecNumber>
    </recommendedName>
    <alternativeName>
        <fullName evidence="10">Dimethylallyl diphosphate:tRNA dimethylallyltransferase</fullName>
        <shortName evidence="10">DMAPP:tRNA dimethylallyltransferase</shortName>
        <shortName evidence="10">DMATase</shortName>
    </alternativeName>
    <alternativeName>
        <fullName evidence="10">Isopentenyl-diphosphate:tRNA isopentenyltransferase</fullName>
        <shortName evidence="10">IPP transferase</shortName>
        <shortName evidence="10">IPPT</shortName>
        <shortName evidence="10">IPTase</shortName>
    </alternativeName>
</protein>
<dbReference type="RefSeq" id="WP_099615296.1">
    <property type="nucleotide sequence ID" value="NZ_KZ319373.1"/>
</dbReference>
<evidence type="ECO:0000256" key="3">
    <source>
        <dbReference type="ARBA" id="ARBA00005842"/>
    </source>
</evidence>
<name>A0A2G1UIN7_9GAMM</name>
<dbReference type="Gene3D" id="1.10.20.140">
    <property type="match status" value="1"/>
</dbReference>
<evidence type="ECO:0000256" key="9">
    <source>
        <dbReference type="ARBA" id="ARBA00049563"/>
    </source>
</evidence>
<comment type="cofactor">
    <cofactor evidence="1 10">
        <name>Mg(2+)</name>
        <dbReference type="ChEBI" id="CHEBI:18420"/>
    </cofactor>
</comment>
<evidence type="ECO:0000256" key="5">
    <source>
        <dbReference type="ARBA" id="ARBA00022694"/>
    </source>
</evidence>
<keyword evidence="6 10" id="KW-0547">Nucleotide-binding</keyword>
<dbReference type="InterPro" id="IPR039657">
    <property type="entry name" value="Dimethylallyltransferase"/>
</dbReference>
<keyword evidence="7 10" id="KW-0067">ATP-binding</keyword>
<feature type="site" description="Interaction with substrate tRNA" evidence="10">
    <location>
        <position position="111"/>
    </location>
</feature>
<dbReference type="NCBIfam" id="TIGR00174">
    <property type="entry name" value="miaA"/>
    <property type="match status" value="1"/>
</dbReference>
<evidence type="ECO:0000256" key="8">
    <source>
        <dbReference type="ARBA" id="ARBA00022842"/>
    </source>
</evidence>
<accession>A0A2G1UIN7</accession>
<comment type="catalytic activity">
    <reaction evidence="9 10 11">
        <text>adenosine(37) in tRNA + dimethylallyl diphosphate = N(6)-dimethylallyladenosine(37) in tRNA + diphosphate</text>
        <dbReference type="Rhea" id="RHEA:26482"/>
        <dbReference type="Rhea" id="RHEA-COMP:10162"/>
        <dbReference type="Rhea" id="RHEA-COMP:10375"/>
        <dbReference type="ChEBI" id="CHEBI:33019"/>
        <dbReference type="ChEBI" id="CHEBI:57623"/>
        <dbReference type="ChEBI" id="CHEBI:74411"/>
        <dbReference type="ChEBI" id="CHEBI:74415"/>
        <dbReference type="EC" id="2.5.1.75"/>
    </reaction>
</comment>
<feature type="site" description="Interaction with substrate tRNA" evidence="10">
    <location>
        <position position="133"/>
    </location>
</feature>
<dbReference type="HAMAP" id="MF_00185">
    <property type="entry name" value="IPP_trans"/>
    <property type="match status" value="1"/>
</dbReference>
<dbReference type="InterPro" id="IPR027417">
    <property type="entry name" value="P-loop_NTPase"/>
</dbReference>
<dbReference type="PANTHER" id="PTHR11088:SF60">
    <property type="entry name" value="TRNA DIMETHYLALLYLTRANSFERASE"/>
    <property type="match status" value="1"/>
</dbReference>
<proteinExistence type="inferred from homology"/>
<feature type="region of interest" description="Interaction with substrate tRNA" evidence="10">
    <location>
        <begin position="169"/>
        <end position="173"/>
    </location>
</feature>
<dbReference type="GO" id="GO:0005524">
    <property type="term" value="F:ATP binding"/>
    <property type="evidence" value="ECO:0007669"/>
    <property type="project" value="UniProtKB-UniRule"/>
</dbReference>
<feature type="region of interest" description="Interaction with substrate tRNA" evidence="10">
    <location>
        <begin position="276"/>
        <end position="281"/>
    </location>
</feature>
<sequence>MTAGKPADGNALPPAIFLMGPTASGKTDLAIRLCERLPCDIISVDSAMIYRGMDIGTAKPTAEELARAPHRLIDICDPAERYSAADFRRDALREMAEITRAGRIPLLVGGTMMYFKALLSGMSDLPSASRELRAQIEAEAGERGWQALHDELARMDPIAAARIHPNNRQRLMRAVEVIRLTGKPISGFWQGEGVAASSGVAESVIKDYPYFTQWQADESSSLPYTVVQLAVAPAERRILHDRIRQRFLAMLDQGFLDEVRSLMARGDLNPELPSMRCVGYRQAWSYLAGECDYDSFVAQGIAATRQLAKRQLTWLRKWPDVQWLDSGDGQIAESALKFIRRATTFSFTNDDPH</sequence>
<comment type="caution">
    <text evidence="10">Lacks conserved residue(s) required for the propagation of feature annotation.</text>
</comment>
<dbReference type="SUPFAM" id="SSF52540">
    <property type="entry name" value="P-loop containing nucleoside triphosphate hydrolases"/>
    <property type="match status" value="2"/>
</dbReference>
<comment type="subunit">
    <text evidence="10">Monomer.</text>
</comment>
<keyword evidence="5 10" id="KW-0819">tRNA processing</keyword>
<comment type="similarity">
    <text evidence="3 10 13">Belongs to the IPP transferase family.</text>
</comment>
<evidence type="ECO:0000313" key="14">
    <source>
        <dbReference type="EMBL" id="PHQ14344.1"/>
    </source>
</evidence>
<evidence type="ECO:0000256" key="4">
    <source>
        <dbReference type="ARBA" id="ARBA00022679"/>
    </source>
</evidence>
<comment type="caution">
    <text evidence="14">The sequence shown here is derived from an EMBL/GenBank/DDBJ whole genome shotgun (WGS) entry which is preliminary data.</text>
</comment>
<feature type="region of interest" description="Interaction with substrate tRNA" evidence="10">
    <location>
        <begin position="45"/>
        <end position="48"/>
    </location>
</feature>
<dbReference type="Pfam" id="PF01715">
    <property type="entry name" value="IPPT"/>
    <property type="match status" value="1"/>
</dbReference>
<evidence type="ECO:0000256" key="2">
    <source>
        <dbReference type="ARBA" id="ARBA00003213"/>
    </source>
</evidence>
<dbReference type="GO" id="GO:0052381">
    <property type="term" value="F:tRNA dimethylallyltransferase activity"/>
    <property type="evidence" value="ECO:0007669"/>
    <property type="project" value="UniProtKB-UniRule"/>
</dbReference>
<dbReference type="GO" id="GO:0006400">
    <property type="term" value="P:tRNA modification"/>
    <property type="evidence" value="ECO:0007669"/>
    <property type="project" value="TreeGrafter"/>
</dbReference>
<evidence type="ECO:0000256" key="13">
    <source>
        <dbReference type="RuleBase" id="RU003785"/>
    </source>
</evidence>
<evidence type="ECO:0000256" key="1">
    <source>
        <dbReference type="ARBA" id="ARBA00001946"/>
    </source>
</evidence>
<dbReference type="Proteomes" id="UP000231409">
    <property type="component" value="Unassembled WGS sequence"/>
</dbReference>
<feature type="binding site" evidence="10">
    <location>
        <begin position="22"/>
        <end position="27"/>
    </location>
    <ligand>
        <name>substrate</name>
    </ligand>
</feature>
<reference evidence="14 15" key="1">
    <citation type="submission" date="2017-09" db="EMBL/GenBank/DDBJ databases">
        <title>The draft genome sequences of Marinobacter sp. PWS21.</title>
        <authorList>
            <person name="Cao J."/>
        </authorList>
    </citation>
    <scope>NUCLEOTIDE SEQUENCE [LARGE SCALE GENOMIC DNA]</scope>
    <source>
        <strain evidence="14 15">PWS21</strain>
    </source>
</reference>